<dbReference type="InterPro" id="IPR029074">
    <property type="entry name" value="Imm49"/>
</dbReference>
<dbReference type="RefSeq" id="WP_169346800.1">
    <property type="nucleotide sequence ID" value="NZ_JABBJJ010000101.1"/>
</dbReference>
<gene>
    <name evidence="1" type="ORF">HG543_22020</name>
</gene>
<evidence type="ECO:0000313" key="2">
    <source>
        <dbReference type="Proteomes" id="UP000518300"/>
    </source>
</evidence>
<dbReference type="AlphaFoldDB" id="A0A848LII3"/>
<protein>
    <submittedName>
        <fullName evidence="1">Immunity 49 family protein</fullName>
    </submittedName>
</protein>
<organism evidence="1 2">
    <name type="scientific">Pyxidicoccus fallax</name>
    <dbReference type="NCBI Taxonomy" id="394095"/>
    <lineage>
        <taxon>Bacteria</taxon>
        <taxon>Pseudomonadati</taxon>
        <taxon>Myxococcota</taxon>
        <taxon>Myxococcia</taxon>
        <taxon>Myxococcales</taxon>
        <taxon>Cystobacterineae</taxon>
        <taxon>Myxococcaceae</taxon>
        <taxon>Pyxidicoccus</taxon>
    </lineage>
</organism>
<proteinExistence type="predicted"/>
<name>A0A848LII3_9BACT</name>
<dbReference type="EMBL" id="JABBJJ010000101">
    <property type="protein sequence ID" value="NMO17518.1"/>
    <property type="molecule type" value="Genomic_DNA"/>
</dbReference>
<evidence type="ECO:0000313" key="1">
    <source>
        <dbReference type="EMBL" id="NMO17518.1"/>
    </source>
</evidence>
<dbReference type="Proteomes" id="UP000518300">
    <property type="component" value="Unassembled WGS sequence"/>
</dbReference>
<sequence length="260" mass="29096">MGRMSLREHEELALGRMAILTADLERGKRSAADRERILFHLSRNARIAAIAGLLVRADTSGFNQWLRRSASWRLQALRERKQEERPVSQFTCTGEVAPLCDAIASGADTTARELTALSADTWLEGAEFEDDFHYGRVLQALLTGNEGAADVRERLSELARSSGEDEPPRLKVCQALLALDAKSFDESLRQLIDERAAWFRARLGGLAPEDSRFETDRFVFIEGLALVRLAELRDLPVEEEYPFLPGLARLEASSPQDSVR</sequence>
<accession>A0A848LII3</accession>
<keyword evidence="2" id="KW-1185">Reference proteome</keyword>
<reference evidence="1 2" key="1">
    <citation type="submission" date="2020-04" db="EMBL/GenBank/DDBJ databases">
        <title>Draft genome of Pyxidicoccus fallax type strain.</title>
        <authorList>
            <person name="Whitworth D.E."/>
        </authorList>
    </citation>
    <scope>NUCLEOTIDE SEQUENCE [LARGE SCALE GENOMIC DNA]</scope>
    <source>
        <strain evidence="1 2">DSM 14698</strain>
    </source>
</reference>
<dbReference type="Pfam" id="PF15575">
    <property type="entry name" value="Imm49"/>
    <property type="match status" value="1"/>
</dbReference>
<comment type="caution">
    <text evidence="1">The sequence shown here is derived from an EMBL/GenBank/DDBJ whole genome shotgun (WGS) entry which is preliminary data.</text>
</comment>